<keyword evidence="4" id="KW-1185">Reference proteome</keyword>
<proteinExistence type="predicted"/>
<name>A0ABY4BTY4_9MICO</name>
<dbReference type="RefSeq" id="WP_243553597.1">
    <property type="nucleotide sequence ID" value="NZ_CP094528.1"/>
</dbReference>
<evidence type="ECO:0000259" key="2">
    <source>
        <dbReference type="Pfam" id="PF07995"/>
    </source>
</evidence>
<evidence type="ECO:0000313" key="3">
    <source>
        <dbReference type="EMBL" id="UOE42665.1"/>
    </source>
</evidence>
<gene>
    <name evidence="3" type="ORF">MTO99_10705</name>
</gene>
<dbReference type="Gene3D" id="2.120.10.30">
    <property type="entry name" value="TolB, C-terminal domain"/>
    <property type="match status" value="1"/>
</dbReference>
<dbReference type="Pfam" id="PF07995">
    <property type="entry name" value="GSDH"/>
    <property type="match status" value="1"/>
</dbReference>
<reference evidence="3 4" key="1">
    <citation type="submission" date="2022-03" db="EMBL/GenBank/DDBJ databases">
        <title>Mucilaginibacter sp. isolated from the gut of Protaetia brevitarsis seulensis larvae.</title>
        <authorList>
            <person name="Won M."/>
            <person name="Kim S.-J."/>
            <person name="Kwon S.-W."/>
        </authorList>
    </citation>
    <scope>NUCLEOTIDE SEQUENCE [LARGE SCALE GENOMIC DNA]</scope>
    <source>
        <strain evidence="3 4">CFWR-12</strain>
    </source>
</reference>
<dbReference type="SUPFAM" id="SSF50952">
    <property type="entry name" value="Soluble quinoprotein glucose dehydrogenase"/>
    <property type="match status" value="1"/>
</dbReference>
<evidence type="ECO:0000256" key="1">
    <source>
        <dbReference type="SAM" id="MobiDB-lite"/>
    </source>
</evidence>
<sequence>MGSADDRRAMRHPLAISSARRTAGAGTRRAASTVARLTGSLLMAAVLAACTAGPAPTPSVLASPEASGPGSPSPDPTLTAPATPSPPPVPMQPAGAPGVIATGLDAPWSAVRLPDGGVLVSERDTARIIEVAGDGSLRTVGQVPGVVPSGEGGLLGLAHRPTDGTDPAYLYAMFTAADDNRIVRMPLTGGPGSYAIGAPQEVLTGIAKAGNHNGGRLAFGPDGFLYATTGDAGVREASQDPASPNGKILRMTPAGAPAPGNPFGNRVWSLGHRNVQGIGWDAAGGMWASEFGQNTWDELNRITRGANYGWPVVEGIAGDERFSDPVLQWATSEASPSGLAVVGDTVFLAALRGERVWAVSPATDASEAAPAAADWFAGELGRIRDVVPGEGDELWVLTNNTDGRGSPGPDDDRLLRVPLAPAG</sequence>
<dbReference type="PANTHER" id="PTHR19328:SF13">
    <property type="entry name" value="HIPL1 PROTEIN"/>
    <property type="match status" value="1"/>
</dbReference>
<evidence type="ECO:0000313" key="4">
    <source>
        <dbReference type="Proteomes" id="UP000832097"/>
    </source>
</evidence>
<dbReference type="PANTHER" id="PTHR19328">
    <property type="entry name" value="HEDGEHOG-INTERACTING PROTEIN"/>
    <property type="match status" value="1"/>
</dbReference>
<feature type="compositionally biased region" description="Low complexity" evidence="1">
    <location>
        <begin position="62"/>
        <end position="82"/>
    </location>
</feature>
<dbReference type="InterPro" id="IPR011041">
    <property type="entry name" value="Quinoprot_gluc/sorb_DH_b-prop"/>
</dbReference>
<feature type="region of interest" description="Disordered" evidence="1">
    <location>
        <begin position="54"/>
        <end position="100"/>
    </location>
</feature>
<dbReference type="EMBL" id="CP094528">
    <property type="protein sequence ID" value="UOE42665.1"/>
    <property type="molecule type" value="Genomic_DNA"/>
</dbReference>
<protein>
    <submittedName>
        <fullName evidence="3">PQQ-dependent sugar dehydrogenase</fullName>
    </submittedName>
</protein>
<accession>A0ABY4BTY4</accession>
<feature type="region of interest" description="Disordered" evidence="1">
    <location>
        <begin position="1"/>
        <end position="29"/>
    </location>
</feature>
<organism evidence="3 4">
    <name type="scientific">Agromyces larvae</name>
    <dbReference type="NCBI Taxonomy" id="2929802"/>
    <lineage>
        <taxon>Bacteria</taxon>
        <taxon>Bacillati</taxon>
        <taxon>Actinomycetota</taxon>
        <taxon>Actinomycetes</taxon>
        <taxon>Micrococcales</taxon>
        <taxon>Microbacteriaceae</taxon>
        <taxon>Agromyces</taxon>
    </lineage>
</organism>
<dbReference type="InterPro" id="IPR011042">
    <property type="entry name" value="6-blade_b-propeller_TolB-like"/>
</dbReference>
<feature type="compositionally biased region" description="Low complexity" evidence="1">
    <location>
        <begin position="17"/>
        <end position="29"/>
    </location>
</feature>
<dbReference type="Proteomes" id="UP000832097">
    <property type="component" value="Chromosome"/>
</dbReference>
<feature type="domain" description="Glucose/Sorbosone dehydrogenase" evidence="2">
    <location>
        <begin position="104"/>
        <end position="404"/>
    </location>
</feature>
<dbReference type="InterPro" id="IPR012938">
    <property type="entry name" value="Glc/Sorbosone_DH"/>
</dbReference>
<feature type="region of interest" description="Disordered" evidence="1">
    <location>
        <begin position="399"/>
        <end position="423"/>
    </location>
</feature>